<dbReference type="PANTHER" id="PTHR43422">
    <property type="entry name" value="THIAMINE THIAZOLE SYNTHASE"/>
    <property type="match status" value="1"/>
</dbReference>
<reference evidence="2 3" key="1">
    <citation type="submission" date="2021-01" db="EMBL/GenBank/DDBJ databases">
        <title>Whole genome shotgun sequence of Actinoplanes durhamensis NBRC 14914.</title>
        <authorList>
            <person name="Komaki H."/>
            <person name="Tamura T."/>
        </authorList>
    </citation>
    <scope>NUCLEOTIDE SEQUENCE [LARGE SCALE GENOMIC DNA]</scope>
    <source>
        <strain evidence="2 3">NBRC 14914</strain>
    </source>
</reference>
<name>A0ABQ3ZE07_9ACTN</name>
<gene>
    <name evidence="2" type="ORF">Adu01nite_94280</name>
</gene>
<comment type="caution">
    <text evidence="2">The sequence shown here is derived from an EMBL/GenBank/DDBJ whole genome shotgun (WGS) entry which is preliminary data.</text>
</comment>
<organism evidence="2 3">
    <name type="scientific">Paractinoplanes durhamensis</name>
    <dbReference type="NCBI Taxonomy" id="113563"/>
    <lineage>
        <taxon>Bacteria</taxon>
        <taxon>Bacillati</taxon>
        <taxon>Actinomycetota</taxon>
        <taxon>Actinomycetes</taxon>
        <taxon>Micromonosporales</taxon>
        <taxon>Micromonosporaceae</taxon>
        <taxon>Paractinoplanes</taxon>
    </lineage>
</organism>
<dbReference type="RefSeq" id="WP_203735912.1">
    <property type="nucleotide sequence ID" value="NZ_BAAATX010000070.1"/>
</dbReference>
<feature type="domain" description="FAD-binding" evidence="1">
    <location>
        <begin position="3"/>
        <end position="336"/>
    </location>
</feature>
<evidence type="ECO:0000259" key="1">
    <source>
        <dbReference type="Pfam" id="PF01494"/>
    </source>
</evidence>
<dbReference type="Gene3D" id="3.50.50.60">
    <property type="entry name" value="FAD/NAD(P)-binding domain"/>
    <property type="match status" value="1"/>
</dbReference>
<dbReference type="InterPro" id="IPR002938">
    <property type="entry name" value="FAD-bd"/>
</dbReference>
<dbReference type="Pfam" id="PF01494">
    <property type="entry name" value="FAD_binding_3"/>
    <property type="match status" value="1"/>
</dbReference>
<sequence>MTTKALVLGGGLAGTLAARVLSAHFDTVTVVERDRYPQGPQLRRGVPQAQHGHLLMAGGATIIDHLLPGTVDRLLELGAHRIGLPEDTVSLTAYGWVPRFPATGYMITCGRPLIDWVVREHVLRERRITVLEDTTVLGLCGGAGQVTGARVQTAGAPETRLEADLVVNATGRASGLRRWLAELGAPPIAEDIVDTGIAYATRIYRAPRRFPPVVLYADHRVALPGRNGALLPIEDGRWIVTLSGTRGGEPPTDEEGFLDFARNIRHPLISELIAAAEPITPIRGTRSTVNRRLRLDGAADGWPEGLVALGDAVAAFNPVYGHGMSTAARGALALDANLRRLGPGPGLAPAAQRAVVAAVDDAWVLATQQDICYPECRYDVVDPRIVNRGASGRNLMDLVGLAALREPVVSAATIRVNTLSAPLTSLEGADVVAALRRPADRPLLTGPPLTDEERAILAAHG</sequence>
<keyword evidence="3" id="KW-1185">Reference proteome</keyword>
<dbReference type="PRINTS" id="PR00420">
    <property type="entry name" value="RNGMNOXGNASE"/>
</dbReference>
<evidence type="ECO:0000313" key="3">
    <source>
        <dbReference type="Proteomes" id="UP000637628"/>
    </source>
</evidence>
<proteinExistence type="predicted"/>
<accession>A0ABQ3ZE07</accession>
<dbReference type="PANTHER" id="PTHR43422:SF3">
    <property type="entry name" value="THIAMINE THIAZOLE SYNTHASE"/>
    <property type="match status" value="1"/>
</dbReference>
<evidence type="ECO:0000313" key="2">
    <source>
        <dbReference type="EMBL" id="GIE08078.1"/>
    </source>
</evidence>
<dbReference type="InterPro" id="IPR036188">
    <property type="entry name" value="FAD/NAD-bd_sf"/>
</dbReference>
<dbReference type="Proteomes" id="UP000637628">
    <property type="component" value="Unassembled WGS sequence"/>
</dbReference>
<protein>
    <recommendedName>
        <fullName evidence="1">FAD-binding domain-containing protein</fullName>
    </recommendedName>
</protein>
<dbReference type="EMBL" id="BOML01000101">
    <property type="protein sequence ID" value="GIE08078.1"/>
    <property type="molecule type" value="Genomic_DNA"/>
</dbReference>
<dbReference type="SUPFAM" id="SSF51905">
    <property type="entry name" value="FAD/NAD(P)-binding domain"/>
    <property type="match status" value="1"/>
</dbReference>